<gene>
    <name evidence="2" type="ORF">CHRIB12_LOCUS10398</name>
    <name evidence="4" type="ORF">RhiirA1_531373</name>
    <name evidence="3" type="ORF">RhiirA5_503682</name>
</gene>
<reference evidence="3 6" key="2">
    <citation type="submission" date="2017-09" db="EMBL/GenBank/DDBJ databases">
        <title>Extensive intraspecific genome diversity in a model arbuscular mycorrhizal fungus.</title>
        <authorList>
            <person name="Chen E.C."/>
            <person name="Morin E."/>
            <person name="Beaudet D."/>
            <person name="Noel J."/>
            <person name="Ndikumana S."/>
            <person name="Charron P."/>
            <person name="St-Onge C."/>
            <person name="Giorgi J."/>
            <person name="Grigoriev I.V."/>
            <person name="Roux C."/>
            <person name="Martin F.M."/>
            <person name="Corradi N."/>
        </authorList>
    </citation>
    <scope>NUCLEOTIDE SEQUENCE [LARGE SCALE GENOMIC DNA]</scope>
    <source>
        <strain evidence="3 6">A5</strain>
    </source>
</reference>
<dbReference type="EMBL" id="CAGKOT010000021">
    <property type="protein sequence ID" value="CAB5365386.1"/>
    <property type="molecule type" value="Genomic_DNA"/>
</dbReference>
<dbReference type="EMBL" id="LLXH01000134">
    <property type="protein sequence ID" value="PKC72232.1"/>
    <property type="molecule type" value="Genomic_DNA"/>
</dbReference>
<feature type="compositionally biased region" description="Basic and acidic residues" evidence="1">
    <location>
        <begin position="47"/>
        <end position="58"/>
    </location>
</feature>
<dbReference type="AlphaFoldDB" id="A0A2I1ENE5"/>
<reference evidence="4 5" key="4">
    <citation type="submission" date="2017-10" db="EMBL/GenBank/DDBJ databases">
        <title>Genome analyses suggest a sexual origin of heterokaryosis in a supposedly ancient asexual fungus.</title>
        <authorList>
            <person name="Corradi N."/>
            <person name="Sedzielewska K."/>
            <person name="Noel J."/>
            <person name="Charron P."/>
            <person name="Farinelli L."/>
            <person name="Marton T."/>
            <person name="Kruger M."/>
            <person name="Pelin A."/>
            <person name="Brachmann A."/>
            <person name="Corradi N."/>
        </authorList>
    </citation>
    <scope>NUCLEOTIDE SEQUENCE [LARGE SCALE GENOMIC DNA]</scope>
    <source>
        <strain evidence="4 5">A1</strain>
    </source>
</reference>
<dbReference type="Proteomes" id="UP000684084">
    <property type="component" value="Unassembled WGS sequence"/>
</dbReference>
<evidence type="ECO:0000313" key="5">
    <source>
        <dbReference type="Proteomes" id="UP000232688"/>
    </source>
</evidence>
<accession>A0A2I1ENE5</accession>
<feature type="region of interest" description="Disordered" evidence="1">
    <location>
        <begin position="47"/>
        <end position="75"/>
    </location>
</feature>
<evidence type="ECO:0000313" key="3">
    <source>
        <dbReference type="EMBL" id="PKC03041.1"/>
    </source>
</evidence>
<organism evidence="3 6">
    <name type="scientific">Rhizophagus irregularis</name>
    <dbReference type="NCBI Taxonomy" id="588596"/>
    <lineage>
        <taxon>Eukaryota</taxon>
        <taxon>Fungi</taxon>
        <taxon>Fungi incertae sedis</taxon>
        <taxon>Mucoromycota</taxon>
        <taxon>Glomeromycotina</taxon>
        <taxon>Glomeromycetes</taxon>
        <taxon>Glomerales</taxon>
        <taxon>Glomeraceae</taxon>
        <taxon>Rhizophagus</taxon>
    </lineage>
</organism>
<proteinExistence type="predicted"/>
<reference evidence="4 5" key="3">
    <citation type="submission" date="2017-10" db="EMBL/GenBank/DDBJ databases">
        <title>Extensive intraspecific genome diversity in a model arbuscular mycorrhizal fungus.</title>
        <authorList>
            <person name="Chen E.C.H."/>
            <person name="Morin E."/>
            <person name="Baudet D."/>
            <person name="Noel J."/>
            <person name="Ndikumana S."/>
            <person name="Charron P."/>
            <person name="St-Onge C."/>
            <person name="Giorgi J."/>
            <person name="Grigoriev I.V."/>
            <person name="Roux C."/>
            <person name="Martin F.M."/>
            <person name="Corradi N."/>
        </authorList>
    </citation>
    <scope>NUCLEOTIDE SEQUENCE [LARGE SCALE GENOMIC DNA]</scope>
    <source>
        <strain evidence="4 5">A1</strain>
    </source>
</reference>
<evidence type="ECO:0000256" key="1">
    <source>
        <dbReference type="SAM" id="MobiDB-lite"/>
    </source>
</evidence>
<name>A0A2I1ENE5_9GLOM</name>
<dbReference type="OrthoDB" id="2382021at2759"/>
<feature type="compositionally biased region" description="Low complexity" evidence="1">
    <location>
        <begin position="59"/>
        <end position="72"/>
    </location>
</feature>
<dbReference type="VEuPathDB" id="FungiDB:RhiirA1_531373"/>
<protein>
    <submittedName>
        <fullName evidence="3">Uncharacterized protein</fullName>
    </submittedName>
</protein>
<dbReference type="VEuPathDB" id="FungiDB:RhiirFUN_022504"/>
<reference evidence="3 6" key="1">
    <citation type="submission" date="2016-04" db="EMBL/GenBank/DDBJ databases">
        <title>Genome analyses suggest a sexual origin of heterokaryosis in a supposedly ancient asexual fungus.</title>
        <authorList>
            <person name="Ropars J."/>
            <person name="Sedzielewska K."/>
            <person name="Noel J."/>
            <person name="Charron P."/>
            <person name="Farinelli L."/>
            <person name="Marton T."/>
            <person name="Kruger M."/>
            <person name="Pelin A."/>
            <person name="Brachmann A."/>
            <person name="Corradi N."/>
        </authorList>
    </citation>
    <scope>NUCLEOTIDE SEQUENCE [LARGE SCALE GENOMIC DNA]</scope>
    <source>
        <strain evidence="3 6">A5</strain>
    </source>
</reference>
<dbReference type="VEuPathDB" id="FungiDB:FUN_017170"/>
<dbReference type="EMBL" id="LLXJ01001261">
    <property type="protein sequence ID" value="PKC03041.1"/>
    <property type="molecule type" value="Genomic_DNA"/>
</dbReference>
<reference evidence="2" key="5">
    <citation type="submission" date="2020-05" db="EMBL/GenBank/DDBJ databases">
        <authorList>
            <person name="Rincon C."/>
            <person name="Sanders R I."/>
            <person name="Robbins C."/>
            <person name="Chaturvedi A."/>
        </authorList>
    </citation>
    <scope>NUCLEOTIDE SEQUENCE</scope>
    <source>
        <strain evidence="2">CHB12</strain>
    </source>
</reference>
<evidence type="ECO:0000313" key="6">
    <source>
        <dbReference type="Proteomes" id="UP000232722"/>
    </source>
</evidence>
<evidence type="ECO:0000313" key="4">
    <source>
        <dbReference type="EMBL" id="PKC72232.1"/>
    </source>
</evidence>
<sequence>MEQQSVTYSAIQIFNYPGQTQKWANTNVISSNYKEVCKQPCEKKLREEREQKGQEKLSKSSLHSKQLSQQSQRGRNNNVAMIINIGKITCVRKGNTPKTLKCSLYQRKVISPSAYVNRILRKRRNHRQLRHVNNYTLLNPIRQLSRQNTNDPFANQIFNGSNFF</sequence>
<comment type="caution">
    <text evidence="3">The sequence shown here is derived from an EMBL/GenBank/DDBJ whole genome shotgun (WGS) entry which is preliminary data.</text>
</comment>
<evidence type="ECO:0000313" key="2">
    <source>
        <dbReference type="EMBL" id="CAB5365386.1"/>
    </source>
</evidence>
<dbReference type="Proteomes" id="UP000232688">
    <property type="component" value="Unassembled WGS sequence"/>
</dbReference>
<dbReference type="Proteomes" id="UP000232722">
    <property type="component" value="Unassembled WGS sequence"/>
</dbReference>